<dbReference type="Gene3D" id="3.20.20.70">
    <property type="entry name" value="Aldolase class I"/>
    <property type="match status" value="1"/>
</dbReference>
<evidence type="ECO:0000313" key="3">
    <source>
        <dbReference type="Proteomes" id="UP001069802"/>
    </source>
</evidence>
<dbReference type="PANTHER" id="PTHR42966:SF2">
    <property type="entry name" value="PSEUDAMINIC ACID SYNTHASE"/>
    <property type="match status" value="1"/>
</dbReference>
<dbReference type="PROSITE" id="PS50844">
    <property type="entry name" value="AFP_LIKE"/>
    <property type="match status" value="1"/>
</dbReference>
<dbReference type="InterPro" id="IPR013132">
    <property type="entry name" value="PseI/NeuA/B-like_N"/>
</dbReference>
<sequence length="357" mass="39757">MNISIGKNTIGMEYPTYFIADIAANHDGSLERAKELIFLAAEAGANAAKFQNFIAETIVSNYGFANLDTGLGHQSKWKKSVVEVYREASLPIEWTEELKKSCLEAKIDYFTTPYDLGLVDYLSEHVCAWKLGSGDITWHEMISKLASDDKPLLLATGATTMNEVVLAMDVANKETDKLVLMQCNTNYTGNIDNISYSALNVLKTYKKFFPNTVLGLSDHTPGDMTVLGAVSLGARVIEKHFTDDNNREGPDHLFAMDPKSWSLMVERTRWLEAALGSHEKTIMPNELETVVVQRRAIRTAKNLTAGSIIKPEDLVVLRPCPKDALEPYKIHTLIGQRLTRDIPEGDCVRSKDIECPK</sequence>
<dbReference type="Gene3D" id="3.90.1210.10">
    <property type="entry name" value="Antifreeze-like/N-acetylneuraminic acid synthase C-terminal domain"/>
    <property type="match status" value="1"/>
</dbReference>
<reference evidence="2" key="1">
    <citation type="submission" date="2022-12" db="EMBL/GenBank/DDBJ databases">
        <title>Bacterial isolates from different developmental stages of Nematostella vectensis.</title>
        <authorList>
            <person name="Fraune S."/>
        </authorList>
    </citation>
    <scope>NUCLEOTIDE SEQUENCE</scope>
    <source>
        <strain evidence="2">G21630-S1</strain>
    </source>
</reference>
<dbReference type="SUPFAM" id="SSF51569">
    <property type="entry name" value="Aldolase"/>
    <property type="match status" value="1"/>
</dbReference>
<dbReference type="InterPro" id="IPR036732">
    <property type="entry name" value="AFP_Neu5c_C_sf"/>
</dbReference>
<dbReference type="InterPro" id="IPR013974">
    <property type="entry name" value="SAF"/>
</dbReference>
<organism evidence="2 3">
    <name type="scientific">Kiloniella laminariae</name>
    <dbReference type="NCBI Taxonomy" id="454162"/>
    <lineage>
        <taxon>Bacteria</taxon>
        <taxon>Pseudomonadati</taxon>
        <taxon>Pseudomonadota</taxon>
        <taxon>Alphaproteobacteria</taxon>
        <taxon>Rhodospirillales</taxon>
        <taxon>Kiloniellaceae</taxon>
        <taxon>Kiloniella</taxon>
    </lineage>
</organism>
<dbReference type="PANTHER" id="PTHR42966">
    <property type="entry name" value="N-ACETYLNEURAMINATE SYNTHASE"/>
    <property type="match status" value="1"/>
</dbReference>
<dbReference type="SMART" id="SM00858">
    <property type="entry name" value="SAF"/>
    <property type="match status" value="1"/>
</dbReference>
<dbReference type="InterPro" id="IPR051690">
    <property type="entry name" value="PseI-like"/>
</dbReference>
<feature type="domain" description="AFP-like" evidence="1">
    <location>
        <begin position="296"/>
        <end position="356"/>
    </location>
</feature>
<dbReference type="InterPro" id="IPR013785">
    <property type="entry name" value="Aldolase_TIM"/>
</dbReference>
<dbReference type="Proteomes" id="UP001069802">
    <property type="component" value="Unassembled WGS sequence"/>
</dbReference>
<dbReference type="EMBL" id="JAPWGY010000007">
    <property type="protein sequence ID" value="MCZ4282352.1"/>
    <property type="molecule type" value="Genomic_DNA"/>
</dbReference>
<dbReference type="SUPFAM" id="SSF51269">
    <property type="entry name" value="AFP III-like domain"/>
    <property type="match status" value="1"/>
</dbReference>
<protein>
    <submittedName>
        <fullName evidence="2">N-acetylneuraminate synthase family protein</fullName>
    </submittedName>
</protein>
<name>A0ABT4LMK6_9PROT</name>
<evidence type="ECO:0000259" key="1">
    <source>
        <dbReference type="PROSITE" id="PS50844"/>
    </source>
</evidence>
<evidence type="ECO:0000313" key="2">
    <source>
        <dbReference type="EMBL" id="MCZ4282352.1"/>
    </source>
</evidence>
<gene>
    <name evidence="2" type="ORF">O4H49_16315</name>
</gene>
<proteinExistence type="predicted"/>
<dbReference type="Pfam" id="PF08666">
    <property type="entry name" value="SAF"/>
    <property type="match status" value="1"/>
</dbReference>
<keyword evidence="3" id="KW-1185">Reference proteome</keyword>
<dbReference type="InterPro" id="IPR006190">
    <property type="entry name" value="SAF_AFP_Neu5Ac"/>
</dbReference>
<comment type="caution">
    <text evidence="2">The sequence shown here is derived from an EMBL/GenBank/DDBJ whole genome shotgun (WGS) entry which is preliminary data.</text>
</comment>
<dbReference type="CDD" id="cd11615">
    <property type="entry name" value="SAF_NeuB_like"/>
    <property type="match status" value="1"/>
</dbReference>
<dbReference type="RefSeq" id="WP_269424503.1">
    <property type="nucleotide sequence ID" value="NZ_JAPWGY010000007.1"/>
</dbReference>
<dbReference type="Pfam" id="PF03102">
    <property type="entry name" value="NeuB"/>
    <property type="match status" value="1"/>
</dbReference>
<accession>A0ABT4LMK6</accession>
<dbReference type="InterPro" id="IPR057736">
    <property type="entry name" value="SAF_PseI/NeuA/NeuB"/>
</dbReference>